<dbReference type="NCBIfam" id="TIGR01596">
    <property type="entry name" value="cas3_HD"/>
    <property type="match status" value="1"/>
</dbReference>
<evidence type="ECO:0000256" key="2">
    <source>
        <dbReference type="ARBA" id="ARBA00022801"/>
    </source>
</evidence>
<accession>A0ABZ0QP72</accession>
<evidence type="ECO:0000256" key="3">
    <source>
        <dbReference type="ARBA" id="ARBA00023118"/>
    </source>
</evidence>
<dbReference type="EMBL" id="CP132508">
    <property type="protein sequence ID" value="WPD18307.1"/>
    <property type="molecule type" value="Genomic_DNA"/>
</dbReference>
<evidence type="ECO:0000313" key="5">
    <source>
        <dbReference type="EMBL" id="WPD18307.1"/>
    </source>
</evidence>
<keyword evidence="5" id="KW-0540">Nuclease</keyword>
<organism evidence="5 6">
    <name type="scientific">Thermaerobacter composti</name>
    <dbReference type="NCBI Taxonomy" id="554949"/>
    <lineage>
        <taxon>Bacteria</taxon>
        <taxon>Bacillati</taxon>
        <taxon>Bacillota</taxon>
        <taxon>Clostridia</taxon>
        <taxon>Eubacteriales</taxon>
        <taxon>Clostridiales Family XVII. Incertae Sedis</taxon>
        <taxon>Thermaerobacter</taxon>
    </lineage>
</organism>
<keyword evidence="5" id="KW-0255">Endonuclease</keyword>
<keyword evidence="1" id="KW-0479">Metal-binding</keyword>
<dbReference type="PROSITE" id="PS51643">
    <property type="entry name" value="HD_CAS3"/>
    <property type="match status" value="1"/>
</dbReference>
<dbReference type="CDD" id="cd09641">
    <property type="entry name" value="Cas3''_I"/>
    <property type="match status" value="1"/>
</dbReference>
<evidence type="ECO:0000256" key="1">
    <source>
        <dbReference type="ARBA" id="ARBA00022723"/>
    </source>
</evidence>
<keyword evidence="6" id="KW-1185">Reference proteome</keyword>
<dbReference type="RefSeq" id="WP_318750158.1">
    <property type="nucleotide sequence ID" value="NZ_CP132508.1"/>
</dbReference>
<dbReference type="Pfam" id="PF01966">
    <property type="entry name" value="HD"/>
    <property type="match status" value="1"/>
</dbReference>
<protein>
    <submittedName>
        <fullName evidence="5">CRISPR-associated endonuclease Cas3</fullName>
    </submittedName>
</protein>
<feature type="domain" description="HD Cas3-type" evidence="4">
    <location>
        <begin position="14"/>
        <end position="98"/>
    </location>
</feature>
<dbReference type="GO" id="GO:0004519">
    <property type="term" value="F:endonuclease activity"/>
    <property type="evidence" value="ECO:0007669"/>
    <property type="project" value="UniProtKB-KW"/>
</dbReference>
<dbReference type="InterPro" id="IPR006483">
    <property type="entry name" value="CRISPR-assoc_Cas3_HD"/>
</dbReference>
<sequence>MGATLDFYAHSPGPSGRWHPLVEHLVAVAEMARSFADAFGMGDVAYLVGLLHDLGKFNPEFQRYLRGVQAGRPASPVPHAVWGACLLYGLVTRVNKAA</sequence>
<dbReference type="InterPro" id="IPR006674">
    <property type="entry name" value="HD_domain"/>
</dbReference>
<keyword evidence="3" id="KW-0051">Antiviral defense</keyword>
<name>A0ABZ0QP72_9FIRM</name>
<reference evidence="5 6" key="1">
    <citation type="submission" date="2023-08" db="EMBL/GenBank/DDBJ databases">
        <title>Genome sequence of Thermaerobacter compostii strain Ins1, a spore-forming filamentous bacterium isolated from a deep geothermal reservoir.</title>
        <authorList>
            <person name="Bregnard D."/>
            <person name="Gonzalez D."/>
            <person name="Junier P."/>
        </authorList>
    </citation>
    <scope>NUCLEOTIDE SEQUENCE [LARGE SCALE GENOMIC DNA]</scope>
    <source>
        <strain evidence="5 6">Ins1</strain>
    </source>
</reference>
<keyword evidence="2" id="KW-0378">Hydrolase</keyword>
<dbReference type="Gene3D" id="1.10.3210.30">
    <property type="match status" value="1"/>
</dbReference>
<proteinExistence type="predicted"/>
<dbReference type="Proteomes" id="UP001304683">
    <property type="component" value="Chromosome"/>
</dbReference>
<evidence type="ECO:0000259" key="4">
    <source>
        <dbReference type="PROSITE" id="PS51643"/>
    </source>
</evidence>
<evidence type="ECO:0000313" key="6">
    <source>
        <dbReference type="Proteomes" id="UP001304683"/>
    </source>
</evidence>
<gene>
    <name evidence="5" type="ORF">Q5761_07960</name>
</gene>
<dbReference type="SUPFAM" id="SSF109604">
    <property type="entry name" value="HD-domain/PDEase-like"/>
    <property type="match status" value="1"/>
</dbReference>
<dbReference type="InterPro" id="IPR038257">
    <property type="entry name" value="CRISPR-assoc_Cas3_HD_sf"/>
</dbReference>